<dbReference type="AlphaFoldDB" id="M1ZM96"/>
<dbReference type="SUPFAM" id="SSF53623">
    <property type="entry name" value="MurD-like peptide ligases, catalytic domain"/>
    <property type="match status" value="1"/>
</dbReference>
<dbReference type="RefSeq" id="WP_005588964.1">
    <property type="nucleotide sequence ID" value="NZ_LT669839.1"/>
</dbReference>
<dbReference type="HOGENOM" id="CLU_705346_0_0_9"/>
<proteinExistence type="predicted"/>
<keyword evidence="2" id="KW-1185">Reference proteome</keyword>
<evidence type="ECO:0000313" key="2">
    <source>
        <dbReference type="Proteomes" id="UP000245423"/>
    </source>
</evidence>
<reference evidence="1 2" key="1">
    <citation type="submission" date="2016-11" db="EMBL/GenBank/DDBJ databases">
        <authorList>
            <person name="Manzoor S."/>
        </authorList>
    </citation>
    <scope>NUCLEOTIDE SEQUENCE [LARGE SCALE GENOMIC DNA]</scope>
    <source>
        <strain evidence="1">Clostridium ultunense strain Esp</strain>
    </source>
</reference>
<dbReference type="GO" id="GO:0005524">
    <property type="term" value="F:ATP binding"/>
    <property type="evidence" value="ECO:0007669"/>
    <property type="project" value="InterPro"/>
</dbReference>
<organism evidence="1 2">
    <name type="scientific">[Clostridium] ultunense Esp</name>
    <dbReference type="NCBI Taxonomy" id="1288971"/>
    <lineage>
        <taxon>Bacteria</taxon>
        <taxon>Bacillati</taxon>
        <taxon>Bacillota</taxon>
        <taxon>Tissierellia</taxon>
        <taxon>Tissierellales</taxon>
        <taxon>Tepidimicrobiaceae</taxon>
        <taxon>Schnuerera</taxon>
    </lineage>
</organism>
<dbReference type="InterPro" id="IPR036565">
    <property type="entry name" value="Mur-like_cat_sf"/>
</dbReference>
<evidence type="ECO:0000313" key="1">
    <source>
        <dbReference type="EMBL" id="SHD78572.1"/>
    </source>
</evidence>
<protein>
    <submittedName>
        <fullName evidence="1">Uncharacterized protein</fullName>
    </submittedName>
</protein>
<dbReference type="Gene3D" id="3.40.1190.10">
    <property type="entry name" value="Mur-like, catalytic domain"/>
    <property type="match status" value="1"/>
</dbReference>
<sequence>MSNEKLISIGVLGSGKNNVTFHIIREIFINSGYQMINYPNNIITILAKDDKLLLISELTTKNLESIANLNLYFHIIVHTSLKQDEYNNPFLKEVVRKAQYIVMNIDEKNSIKLLDKEVQGLIITYGLNNKATITTSSCIVSNHIEFNLCQQRAIFNINGSKAEPMEIPVILNLVGRSNIYYGLAAISCGLVYGENVEEMKKILSNIKGIYRHLEKIYDKEHMIIDSNCNIPADYNLVFEEAQNLKYKGIYVVNGIEIDQGIYTIKDNLKTILNWQPILNIKKLFLYLDEKEALLKNNIHLMLLNQKVDYEIFSRLDRCIYAATKALSKNDLLMILGSESLKDSREFINQLI</sequence>
<name>M1ZM96_9FIRM</name>
<dbReference type="EMBL" id="LT669839">
    <property type="protein sequence ID" value="SHD78572.1"/>
    <property type="molecule type" value="Genomic_DNA"/>
</dbReference>
<accession>M1ZM96</accession>
<dbReference type="Proteomes" id="UP000245423">
    <property type="component" value="Chromosome 1"/>
</dbReference>
<gene>
    <name evidence="1" type="ORF">CUESP1_3247</name>
</gene>
<dbReference type="OrthoDB" id="1706403at2"/>